<protein>
    <recommendedName>
        <fullName evidence="4">SAM domain-containing protein</fullName>
    </recommendedName>
</protein>
<feature type="compositionally biased region" description="Basic and acidic residues" evidence="1">
    <location>
        <begin position="92"/>
        <end position="102"/>
    </location>
</feature>
<dbReference type="EMBL" id="CAACVG010013341">
    <property type="protein sequence ID" value="VEN61704.1"/>
    <property type="molecule type" value="Genomic_DNA"/>
</dbReference>
<sequence>MELNKIKTLNKEQLLQRIKQSGFADVANILGMEDVDGESLMTMPEIHILQWKIPIGERKKVVKFINEVKQNPSILSRNCLGFSENNTNNDGFKTEIQSDRENSGPSTANSITTKPTISTSRHTKPPRSSKTITKPPMPLPEGAGRSLTKDSNFTKNKFESAISYVQDNRRSISNANILIYDNEQITDSFEELPKTKMNNLEKDMLESEESYIEMGNNLSNNGDCLIANCSLLTIENQLEPNYEAPPEKPTALSPIKVGSFSDKKVKL</sequence>
<feature type="region of interest" description="Disordered" evidence="1">
    <location>
        <begin position="86"/>
        <end position="151"/>
    </location>
</feature>
<dbReference type="OrthoDB" id="10044490at2759"/>
<dbReference type="AlphaFoldDB" id="A0A653DNX1"/>
<feature type="region of interest" description="Disordered" evidence="1">
    <location>
        <begin position="241"/>
        <end position="267"/>
    </location>
</feature>
<reference evidence="2 3" key="1">
    <citation type="submission" date="2019-01" db="EMBL/GenBank/DDBJ databases">
        <authorList>
            <person name="Sayadi A."/>
        </authorList>
    </citation>
    <scope>NUCLEOTIDE SEQUENCE [LARGE SCALE GENOMIC DNA]</scope>
</reference>
<dbReference type="Gene3D" id="1.10.150.50">
    <property type="entry name" value="Transcription Factor, Ets-1"/>
    <property type="match status" value="1"/>
</dbReference>
<organism evidence="2 3">
    <name type="scientific">Callosobruchus maculatus</name>
    <name type="common">Southern cowpea weevil</name>
    <name type="synonym">Pulse bruchid</name>
    <dbReference type="NCBI Taxonomy" id="64391"/>
    <lineage>
        <taxon>Eukaryota</taxon>
        <taxon>Metazoa</taxon>
        <taxon>Ecdysozoa</taxon>
        <taxon>Arthropoda</taxon>
        <taxon>Hexapoda</taxon>
        <taxon>Insecta</taxon>
        <taxon>Pterygota</taxon>
        <taxon>Neoptera</taxon>
        <taxon>Endopterygota</taxon>
        <taxon>Coleoptera</taxon>
        <taxon>Polyphaga</taxon>
        <taxon>Cucujiformia</taxon>
        <taxon>Chrysomeloidea</taxon>
        <taxon>Chrysomelidae</taxon>
        <taxon>Bruchinae</taxon>
        <taxon>Bruchini</taxon>
        <taxon>Callosobruchus</taxon>
    </lineage>
</organism>
<evidence type="ECO:0008006" key="4">
    <source>
        <dbReference type="Google" id="ProtNLM"/>
    </source>
</evidence>
<evidence type="ECO:0000313" key="2">
    <source>
        <dbReference type="EMBL" id="VEN61704.1"/>
    </source>
</evidence>
<dbReference type="Proteomes" id="UP000410492">
    <property type="component" value="Unassembled WGS sequence"/>
</dbReference>
<evidence type="ECO:0000256" key="1">
    <source>
        <dbReference type="SAM" id="MobiDB-lite"/>
    </source>
</evidence>
<feature type="compositionally biased region" description="Polar residues" evidence="1">
    <location>
        <begin position="103"/>
        <end position="120"/>
    </location>
</feature>
<evidence type="ECO:0000313" key="3">
    <source>
        <dbReference type="Proteomes" id="UP000410492"/>
    </source>
</evidence>
<name>A0A653DNX1_CALMS</name>
<dbReference type="InterPro" id="IPR013761">
    <property type="entry name" value="SAM/pointed_sf"/>
</dbReference>
<feature type="non-terminal residue" evidence="2">
    <location>
        <position position="267"/>
    </location>
</feature>
<accession>A0A653DNX1</accession>
<gene>
    <name evidence="2" type="ORF">CALMAC_LOCUS19044</name>
</gene>
<proteinExistence type="predicted"/>
<keyword evidence="3" id="KW-1185">Reference proteome</keyword>